<dbReference type="GO" id="GO:0005743">
    <property type="term" value="C:mitochondrial inner membrane"/>
    <property type="evidence" value="ECO:0007669"/>
    <property type="project" value="UniProtKB-SubCell"/>
</dbReference>
<dbReference type="PRINTS" id="PR00926">
    <property type="entry name" value="MITOCARRIER"/>
</dbReference>
<feature type="repeat" description="Solcar" evidence="11">
    <location>
        <begin position="245"/>
        <end position="333"/>
    </location>
</feature>
<keyword evidence="2 10" id="KW-0813">Transport</keyword>
<evidence type="ECO:0000256" key="2">
    <source>
        <dbReference type="ARBA" id="ARBA00022448"/>
    </source>
</evidence>
<evidence type="ECO:0000313" key="12">
    <source>
        <dbReference type="EMBL" id="TGZ83859.1"/>
    </source>
</evidence>
<dbReference type="FunCoup" id="A0A4S2N3P2">
    <property type="interactions" value="102"/>
</dbReference>
<comment type="similarity">
    <text evidence="10">Belongs to the mitochondrial carrier (TC 2.A.29) family. SLC25A38 subfamily.</text>
</comment>
<dbReference type="PANTHER" id="PTHR46181">
    <property type="entry name" value="MITOCHONDRIAL GLYCINE TRANSPORTER"/>
    <property type="match status" value="1"/>
</dbReference>
<dbReference type="OrthoDB" id="1924968at2759"/>
<evidence type="ECO:0000256" key="3">
    <source>
        <dbReference type="ARBA" id="ARBA00022692"/>
    </source>
</evidence>
<dbReference type="Gene3D" id="1.50.40.10">
    <property type="entry name" value="Mitochondrial carrier domain"/>
    <property type="match status" value="2"/>
</dbReference>
<evidence type="ECO:0000256" key="9">
    <source>
        <dbReference type="ARBA" id="ARBA00034060"/>
    </source>
</evidence>
<keyword evidence="13" id="KW-1185">Reference proteome</keyword>
<protein>
    <recommendedName>
        <fullName evidence="10">Mitochondrial glycine transporter</fullName>
    </recommendedName>
    <alternativeName>
        <fullName evidence="10">Solute carrier family 25 member 38 homolog</fullName>
    </alternativeName>
</protein>
<keyword evidence="8 10" id="KW-0472">Membrane</keyword>
<comment type="function">
    <text evidence="10">Mitochondrial glycine transporter that imports glycine into the mitochondrial matrix. Plays an important role in providing glycine for the first enzymatic step in heme biosynthesis, the condensation of glycine with succinyl-CoA to produce 5-aminolevulinate (ALA) in the miochondrial matrix.</text>
</comment>
<evidence type="ECO:0000256" key="7">
    <source>
        <dbReference type="ARBA" id="ARBA00023128"/>
    </source>
</evidence>
<feature type="repeat" description="Solcar" evidence="11">
    <location>
        <begin position="20"/>
        <end position="108"/>
    </location>
</feature>
<dbReference type="AlphaFoldDB" id="A0A4S2N3P2"/>
<gene>
    <name evidence="12" type="ORF">EX30DRAFT_353747</name>
</gene>
<dbReference type="GO" id="GO:1904983">
    <property type="term" value="P:glycine import into mitochondrion"/>
    <property type="evidence" value="ECO:0007669"/>
    <property type="project" value="UniProtKB-UniRule"/>
</dbReference>
<dbReference type="InterPro" id="IPR030847">
    <property type="entry name" value="Hem25/SLC25A38"/>
</dbReference>
<dbReference type="InterPro" id="IPR023395">
    <property type="entry name" value="MCP_dom_sf"/>
</dbReference>
<keyword evidence="3 10" id="KW-0812">Transmembrane</keyword>
<dbReference type="EMBL" id="ML220113">
    <property type="protein sequence ID" value="TGZ83859.1"/>
    <property type="molecule type" value="Genomic_DNA"/>
</dbReference>
<dbReference type="Proteomes" id="UP000298138">
    <property type="component" value="Unassembled WGS sequence"/>
</dbReference>
<dbReference type="InParanoid" id="A0A4S2N3P2"/>
<dbReference type="HAMAP" id="MF_03064">
    <property type="entry name" value="SLC25A38"/>
    <property type="match status" value="1"/>
</dbReference>
<dbReference type="PROSITE" id="PS50920">
    <property type="entry name" value="SOLCAR"/>
    <property type="match status" value="3"/>
</dbReference>
<evidence type="ECO:0000256" key="11">
    <source>
        <dbReference type="PROSITE-ProRule" id="PRU00282"/>
    </source>
</evidence>
<sequence>MTLPPSTSGSTSALSTTFTLLTSSHFLSGGLSGLSSAIILQPADLLKTRLQQAPPSTTATATLLNTIRTLSSGPSPIRALWRGTLPSALRTGVGSALYFSSLHAVRRSLAKATSKSAHSPTGGGVSSLPQLPSELNLVAGSATRAIVGFIMMPITIIKVRYESSMYSYTSLSAASRDIFRSEGMKGFFSGWGATAIRDAPYAGLYVVFYEKFKVGLGKIVAGRERIAGGQKSGDGGEKGRIGWQSAAVVNTASGGLAGAVATAITNPFDALKTRIQVDPGRYRNMWHAAKVVWGETDGGRWRGRSLFDGLGLRIARKAVSSAVVWGLYEGLVR</sequence>
<evidence type="ECO:0000256" key="8">
    <source>
        <dbReference type="ARBA" id="ARBA00023136"/>
    </source>
</evidence>
<evidence type="ECO:0000256" key="6">
    <source>
        <dbReference type="ARBA" id="ARBA00022989"/>
    </source>
</evidence>
<evidence type="ECO:0000256" key="5">
    <source>
        <dbReference type="ARBA" id="ARBA00022792"/>
    </source>
</evidence>
<dbReference type="SUPFAM" id="SSF103506">
    <property type="entry name" value="Mitochondrial carrier"/>
    <property type="match status" value="1"/>
</dbReference>
<keyword evidence="4 10" id="KW-0677">Repeat</keyword>
<proteinExistence type="inferred from homology"/>
<dbReference type="PANTHER" id="PTHR46181:SF3">
    <property type="entry name" value="MITOCHONDRIAL GLYCINE TRANSPORTER"/>
    <property type="match status" value="1"/>
</dbReference>
<comment type="catalytic activity">
    <reaction evidence="9 10">
        <text>glycine(in) = glycine(out)</text>
        <dbReference type="Rhea" id="RHEA:70715"/>
        <dbReference type="ChEBI" id="CHEBI:57305"/>
    </reaction>
</comment>
<accession>A0A4S2N3P2</accession>
<dbReference type="GO" id="GO:0015187">
    <property type="term" value="F:glycine transmembrane transporter activity"/>
    <property type="evidence" value="ECO:0007669"/>
    <property type="project" value="UniProtKB-UniRule"/>
</dbReference>
<comment type="subcellular location">
    <subcellularLocation>
        <location evidence="1 10">Mitochondrion inner membrane</location>
        <topology evidence="1 10">Multi-pass membrane protein</topology>
    </subcellularLocation>
</comment>
<evidence type="ECO:0000256" key="10">
    <source>
        <dbReference type="HAMAP-Rule" id="MF_03064"/>
    </source>
</evidence>
<keyword evidence="7 10" id="KW-0496">Mitochondrion</keyword>
<dbReference type="STRING" id="341454.A0A4S2N3P2"/>
<name>A0A4S2N3P2_9PEZI</name>
<dbReference type="Pfam" id="PF00153">
    <property type="entry name" value="Mito_carr"/>
    <property type="match status" value="3"/>
</dbReference>
<reference evidence="12 13" key="1">
    <citation type="submission" date="2019-04" db="EMBL/GenBank/DDBJ databases">
        <title>Comparative genomics and transcriptomics to analyze fruiting body development in filamentous ascomycetes.</title>
        <authorList>
            <consortium name="DOE Joint Genome Institute"/>
            <person name="Lutkenhaus R."/>
            <person name="Traeger S."/>
            <person name="Breuer J."/>
            <person name="Kuo A."/>
            <person name="Lipzen A."/>
            <person name="Pangilinan J."/>
            <person name="Dilworth D."/>
            <person name="Sandor L."/>
            <person name="Poggeler S."/>
            <person name="Barry K."/>
            <person name="Grigoriev I.V."/>
            <person name="Nowrousian M."/>
        </authorList>
    </citation>
    <scope>NUCLEOTIDE SEQUENCE [LARGE SCALE GENOMIC DNA]</scope>
    <source>
        <strain evidence="12 13">CBS 389.68</strain>
    </source>
</reference>
<feature type="repeat" description="Solcar" evidence="11">
    <location>
        <begin position="131"/>
        <end position="215"/>
    </location>
</feature>
<keyword evidence="6 10" id="KW-1133">Transmembrane helix</keyword>
<dbReference type="InterPro" id="IPR018108">
    <property type="entry name" value="MCP_transmembrane"/>
</dbReference>
<dbReference type="InterPro" id="IPR002067">
    <property type="entry name" value="MCP"/>
</dbReference>
<evidence type="ECO:0000313" key="13">
    <source>
        <dbReference type="Proteomes" id="UP000298138"/>
    </source>
</evidence>
<evidence type="ECO:0000256" key="4">
    <source>
        <dbReference type="ARBA" id="ARBA00022737"/>
    </source>
</evidence>
<evidence type="ECO:0000256" key="1">
    <source>
        <dbReference type="ARBA" id="ARBA00004448"/>
    </source>
</evidence>
<keyword evidence="5 10" id="KW-0999">Mitochondrion inner membrane</keyword>
<organism evidence="12 13">
    <name type="scientific">Ascodesmis nigricans</name>
    <dbReference type="NCBI Taxonomy" id="341454"/>
    <lineage>
        <taxon>Eukaryota</taxon>
        <taxon>Fungi</taxon>
        <taxon>Dikarya</taxon>
        <taxon>Ascomycota</taxon>
        <taxon>Pezizomycotina</taxon>
        <taxon>Pezizomycetes</taxon>
        <taxon>Pezizales</taxon>
        <taxon>Ascodesmidaceae</taxon>
        <taxon>Ascodesmis</taxon>
    </lineage>
</organism>